<comment type="caution">
    <text evidence="1">The sequence shown here is derived from an EMBL/GenBank/DDBJ whole genome shotgun (WGS) entry which is preliminary data.</text>
</comment>
<evidence type="ECO:0000313" key="1">
    <source>
        <dbReference type="EMBL" id="KAJ8302467.1"/>
    </source>
</evidence>
<feature type="non-terminal residue" evidence="1">
    <location>
        <position position="119"/>
    </location>
</feature>
<keyword evidence="2" id="KW-1185">Reference proteome</keyword>
<dbReference type="EMBL" id="JARBDR010000917">
    <property type="protein sequence ID" value="KAJ8302467.1"/>
    <property type="molecule type" value="Genomic_DNA"/>
</dbReference>
<proteinExistence type="predicted"/>
<gene>
    <name evidence="1" type="ORF">KUTeg_018863</name>
</gene>
<dbReference type="Proteomes" id="UP001217089">
    <property type="component" value="Unassembled WGS sequence"/>
</dbReference>
<sequence length="119" mass="13202">MADSSPMGWLTAEEYQLNRIADDSDEKKIQKAENTAIRKSKLKNQKKMAQSKVSGKKVVKVSDGTPVGRLKASVSKWVKIGASSPVLETIREGYKLPFHPISQKVDLNNNRSSLDNAIF</sequence>
<name>A0ABQ9EAW2_TEGGR</name>
<evidence type="ECO:0000313" key="2">
    <source>
        <dbReference type="Proteomes" id="UP001217089"/>
    </source>
</evidence>
<organism evidence="1 2">
    <name type="scientific">Tegillarca granosa</name>
    <name type="common">Malaysian cockle</name>
    <name type="synonym">Anadara granosa</name>
    <dbReference type="NCBI Taxonomy" id="220873"/>
    <lineage>
        <taxon>Eukaryota</taxon>
        <taxon>Metazoa</taxon>
        <taxon>Spiralia</taxon>
        <taxon>Lophotrochozoa</taxon>
        <taxon>Mollusca</taxon>
        <taxon>Bivalvia</taxon>
        <taxon>Autobranchia</taxon>
        <taxon>Pteriomorphia</taxon>
        <taxon>Arcoida</taxon>
        <taxon>Arcoidea</taxon>
        <taxon>Arcidae</taxon>
        <taxon>Tegillarca</taxon>
    </lineage>
</organism>
<reference evidence="1 2" key="1">
    <citation type="submission" date="2022-12" db="EMBL/GenBank/DDBJ databases">
        <title>Chromosome-level genome of Tegillarca granosa.</title>
        <authorList>
            <person name="Kim J."/>
        </authorList>
    </citation>
    <scope>NUCLEOTIDE SEQUENCE [LARGE SCALE GENOMIC DNA]</scope>
    <source>
        <strain evidence="1">Teg-2019</strain>
        <tissue evidence="1">Adductor muscle</tissue>
    </source>
</reference>
<accession>A0ABQ9EAW2</accession>
<protein>
    <submittedName>
        <fullName evidence="1">Uncharacterized protein</fullName>
    </submittedName>
</protein>